<evidence type="ECO:0000313" key="1">
    <source>
        <dbReference type="EMBL" id="OHA14550.1"/>
    </source>
</evidence>
<dbReference type="AlphaFoldDB" id="A0A1G2LSE1"/>
<comment type="caution">
    <text evidence="1">The sequence shown here is derived from an EMBL/GenBank/DDBJ whole genome shotgun (WGS) entry which is preliminary data.</text>
</comment>
<dbReference type="NCBIfam" id="NF038315">
    <property type="entry name" value="HxsD_rel"/>
    <property type="match status" value="1"/>
</dbReference>
<name>A0A1G2LSE1_9BACT</name>
<accession>A0A1G2LSE1</accession>
<sequence>MEINFNKNLYSRQAIRRSIKTYRRLADFGFQEGKNYFKVSLKNAAPDIEGVIKDEFSNYVLSLIKFKQG</sequence>
<proteinExistence type="predicted"/>
<reference evidence="1 2" key="1">
    <citation type="journal article" date="2016" name="Nat. Commun.">
        <title>Thousands of microbial genomes shed light on interconnected biogeochemical processes in an aquifer system.</title>
        <authorList>
            <person name="Anantharaman K."/>
            <person name="Brown C.T."/>
            <person name="Hug L.A."/>
            <person name="Sharon I."/>
            <person name="Castelle C.J."/>
            <person name="Probst A.J."/>
            <person name="Thomas B.C."/>
            <person name="Singh A."/>
            <person name="Wilkins M.J."/>
            <person name="Karaoz U."/>
            <person name="Brodie E.L."/>
            <person name="Williams K.H."/>
            <person name="Hubbard S.S."/>
            <person name="Banfield J.F."/>
        </authorList>
    </citation>
    <scope>NUCLEOTIDE SEQUENCE [LARGE SCALE GENOMIC DNA]</scope>
</reference>
<evidence type="ECO:0000313" key="2">
    <source>
        <dbReference type="Proteomes" id="UP000178116"/>
    </source>
</evidence>
<dbReference type="InterPro" id="IPR049918">
    <property type="entry name" value="HxsD-rel"/>
</dbReference>
<organism evidence="1 2">
    <name type="scientific">Candidatus Tagabacteria bacterium RIFCSPLOWO2_01_FULL_42_9</name>
    <dbReference type="NCBI Taxonomy" id="1802296"/>
    <lineage>
        <taxon>Bacteria</taxon>
        <taxon>Candidatus Tagaibacteriota</taxon>
    </lineage>
</organism>
<dbReference type="EMBL" id="MHRA01000046">
    <property type="protein sequence ID" value="OHA14550.1"/>
    <property type="molecule type" value="Genomic_DNA"/>
</dbReference>
<dbReference type="Proteomes" id="UP000178116">
    <property type="component" value="Unassembled WGS sequence"/>
</dbReference>
<gene>
    <name evidence="1" type="ORF">A3A10_03235</name>
</gene>
<protein>
    <submittedName>
        <fullName evidence="1">Uncharacterized protein</fullName>
    </submittedName>
</protein>